<evidence type="ECO:0000313" key="1">
    <source>
        <dbReference type="EMBL" id="GCB34798.1"/>
    </source>
</evidence>
<gene>
    <name evidence="1" type="ORF">KGMB02408_17430</name>
</gene>
<keyword evidence="2" id="KW-1185">Reference proteome</keyword>
<dbReference type="Gene3D" id="2.60.40.2630">
    <property type="match status" value="1"/>
</dbReference>
<organism evidence="1 2">
    <name type="scientific">Bacteroides faecalis</name>
    <dbReference type="NCBI Taxonomy" id="2447885"/>
    <lineage>
        <taxon>Bacteria</taxon>
        <taxon>Pseudomonadati</taxon>
        <taxon>Bacteroidota</taxon>
        <taxon>Bacteroidia</taxon>
        <taxon>Bacteroidales</taxon>
        <taxon>Bacteroidaceae</taxon>
        <taxon>Bacteroides</taxon>
    </lineage>
</organism>
<dbReference type="InterPro" id="IPR042278">
    <property type="entry name" value="Mfa-like_1_N"/>
</dbReference>
<dbReference type="EMBL" id="BHWB01000004">
    <property type="protein sequence ID" value="GCB34798.1"/>
    <property type="molecule type" value="Genomic_DNA"/>
</dbReference>
<dbReference type="Gene3D" id="2.60.40.2620">
    <property type="entry name" value="Fimbrillin-like"/>
    <property type="match status" value="1"/>
</dbReference>
<dbReference type="CDD" id="cd13120">
    <property type="entry name" value="BF2867_like_N"/>
    <property type="match status" value="1"/>
</dbReference>
<protein>
    <recommendedName>
        <fullName evidence="3">Fimbrillin family protein</fullName>
    </recommendedName>
</protein>
<dbReference type="InterPro" id="IPR025049">
    <property type="entry name" value="Mfa-like_1"/>
</dbReference>
<sequence length="281" mass="30642">MEATLYIGNTALGVETSVTRAGGPKELTNATDAIGVFLKGDANYTAFSNTKYTYGTPYWESESGLQLVLGKKTAELTAYYPYTESGSASVTLTSRAYAADKEFYYLPFKASYMTSSVTLNLRRAYSLLRFSFTKGEKDQPKTGDAAYGGPANITEFKFKATIRESGTLDLFNGTVSGSVAQKEFTISEAFTPGSSTAPVTKDYLIVPASFSGYLEFSAVVDTKEMKGKISAADLCGTTNTAFVEGTMYEIKVYVRPTELEVQTMKVKDWEVTDLPDDLENK</sequence>
<dbReference type="AlphaFoldDB" id="A0A401LTA1"/>
<proteinExistence type="predicted"/>
<evidence type="ECO:0008006" key="3">
    <source>
        <dbReference type="Google" id="ProtNLM"/>
    </source>
</evidence>
<dbReference type="Pfam" id="PF13149">
    <property type="entry name" value="Mfa_like_1"/>
    <property type="match status" value="1"/>
</dbReference>
<dbReference type="Proteomes" id="UP000288079">
    <property type="component" value="Unassembled WGS sequence"/>
</dbReference>
<comment type="caution">
    <text evidence="1">The sequence shown here is derived from an EMBL/GenBank/DDBJ whole genome shotgun (WGS) entry which is preliminary data.</text>
</comment>
<name>A0A401LTA1_9BACE</name>
<accession>A0A401LTA1</accession>
<reference evidence="1 2" key="1">
    <citation type="submission" date="2018-10" db="EMBL/GenBank/DDBJ databases">
        <title>Draft Genome Sequence of Bacteroides sp. KCTC 15687.</title>
        <authorList>
            <person name="Yu S.Y."/>
            <person name="Kim J.S."/>
            <person name="Oh B.S."/>
            <person name="Park S.H."/>
            <person name="Kang S.W."/>
            <person name="Park J.E."/>
            <person name="Choi S.H."/>
            <person name="Han K.I."/>
            <person name="Lee K.C."/>
            <person name="Eom M.K."/>
            <person name="Suh M.K."/>
            <person name="Lee D.H."/>
            <person name="Yoon H."/>
            <person name="Kim B."/>
            <person name="Yang S.J."/>
            <person name="Lee J.S."/>
            <person name="Lee J.H."/>
        </authorList>
    </citation>
    <scope>NUCLEOTIDE SEQUENCE [LARGE SCALE GENOMIC DNA]</scope>
    <source>
        <strain evidence="1 2">KCTC 15687</strain>
    </source>
</reference>
<dbReference type="CDD" id="cd13121">
    <property type="entry name" value="BF2867_like_C"/>
    <property type="match status" value="1"/>
</dbReference>
<evidence type="ECO:0000313" key="2">
    <source>
        <dbReference type="Proteomes" id="UP000288079"/>
    </source>
</evidence>